<comment type="caution">
    <text evidence="1">The sequence shown here is derived from an EMBL/GenBank/DDBJ whole genome shotgun (WGS) entry which is preliminary data.</text>
</comment>
<dbReference type="EMBL" id="BMAV01022978">
    <property type="protein sequence ID" value="GFY78408.1"/>
    <property type="molecule type" value="Genomic_DNA"/>
</dbReference>
<dbReference type="Proteomes" id="UP000886998">
    <property type="component" value="Unassembled WGS sequence"/>
</dbReference>
<proteinExistence type="predicted"/>
<organism evidence="1 2">
    <name type="scientific">Trichonephila inaurata madagascariensis</name>
    <dbReference type="NCBI Taxonomy" id="2747483"/>
    <lineage>
        <taxon>Eukaryota</taxon>
        <taxon>Metazoa</taxon>
        <taxon>Ecdysozoa</taxon>
        <taxon>Arthropoda</taxon>
        <taxon>Chelicerata</taxon>
        <taxon>Arachnida</taxon>
        <taxon>Araneae</taxon>
        <taxon>Araneomorphae</taxon>
        <taxon>Entelegynae</taxon>
        <taxon>Araneoidea</taxon>
        <taxon>Nephilidae</taxon>
        <taxon>Trichonephila</taxon>
        <taxon>Trichonephila inaurata</taxon>
    </lineage>
</organism>
<sequence>MLSIRPKFHRTYQTPSLEWEPRPRFKLVFFVLGICLAAAVLIFPSSCSPFSDFFKTSRPYPFVGVDFNSPSSVFFTVYFRKKPASDPGRVVIHSSENRRVSKISSLQSLVSENQRIAGSVSGRRNCSSTCCNPQRIRRELFELISNYEPKKTETTNVSMRIILKDDIPVYQSARRLAFSENQDVNKQIDEWLEQEIRPSSSEYASQLY</sequence>
<protein>
    <submittedName>
        <fullName evidence="1">Transposon Ty3-G Gag-Pol polyprotein</fullName>
    </submittedName>
</protein>
<dbReference type="AlphaFoldDB" id="A0A8X7CRH6"/>
<name>A0A8X7CRH6_9ARAC</name>
<evidence type="ECO:0000313" key="2">
    <source>
        <dbReference type="Proteomes" id="UP000886998"/>
    </source>
</evidence>
<evidence type="ECO:0000313" key="1">
    <source>
        <dbReference type="EMBL" id="GFY78408.1"/>
    </source>
</evidence>
<accession>A0A8X7CRH6</accession>
<reference evidence="1" key="1">
    <citation type="submission" date="2020-08" db="EMBL/GenBank/DDBJ databases">
        <title>Multicomponent nature underlies the extraordinary mechanical properties of spider dragline silk.</title>
        <authorList>
            <person name="Kono N."/>
            <person name="Nakamura H."/>
            <person name="Mori M."/>
            <person name="Yoshida Y."/>
            <person name="Ohtoshi R."/>
            <person name="Malay A.D."/>
            <person name="Moran D.A.P."/>
            <person name="Tomita M."/>
            <person name="Numata K."/>
            <person name="Arakawa K."/>
        </authorList>
    </citation>
    <scope>NUCLEOTIDE SEQUENCE</scope>
</reference>
<gene>
    <name evidence="1" type="primary">TY3B-G_341</name>
    <name evidence="1" type="ORF">TNIN_223771</name>
</gene>
<dbReference type="Gene3D" id="3.10.10.10">
    <property type="entry name" value="HIV Type 1 Reverse Transcriptase, subunit A, domain 1"/>
    <property type="match status" value="1"/>
</dbReference>
<keyword evidence="2" id="KW-1185">Reference proteome</keyword>
<dbReference type="OrthoDB" id="6435366at2759"/>